<gene>
    <name evidence="1" type="ordered locus">Marky_1792</name>
</gene>
<keyword evidence="1" id="KW-0418">Kinase</keyword>
<accession>F2NPM4</accession>
<keyword evidence="1" id="KW-0808">Transferase</keyword>
<dbReference type="PANTHER" id="PTHR18964:SF173">
    <property type="entry name" value="GLUCOKINASE"/>
    <property type="match status" value="1"/>
</dbReference>
<dbReference type="EC" id="2.7.1.60" evidence="1"/>
<dbReference type="InterPro" id="IPR043129">
    <property type="entry name" value="ATPase_NBD"/>
</dbReference>
<dbReference type="RefSeq" id="WP_013704571.1">
    <property type="nucleotide sequence ID" value="NC_015387.1"/>
</dbReference>
<dbReference type="EMBL" id="CP002630">
    <property type="protein sequence ID" value="AEB12525.1"/>
    <property type="molecule type" value="Genomic_DNA"/>
</dbReference>
<sequence length="298" mass="30550">MATVGVDLGGTKIAAGVLADGRVRARTVRPTPKEGGLAVVEAMAACVRAAIQESGLSGVKAVGVGSPGPLDFERGRVRFAPNIPNLTDFPLREALAEAVGLPVVLENDANAAALAEHHLGAAKDAQSSVYVTVSTGIGGGVVFGDRVWRGAFGQGGEVGHFVVLPHGPVCGCGQSGCLEALASGVAIARDARYAYKREMDTPEVFARWRKGEPKARRIVEQAADYLGLGLASLQRVLDPEVFVLGGGVVLGGGAAYLELVQAAFARYTEGWRAGALRVAALGKEAGWIGAALAAELSG</sequence>
<dbReference type="KEGG" id="mhd:Marky_1792"/>
<dbReference type="OrthoDB" id="9810372at2"/>
<keyword evidence="2" id="KW-1185">Reference proteome</keyword>
<dbReference type="Pfam" id="PF00480">
    <property type="entry name" value="ROK"/>
    <property type="match status" value="1"/>
</dbReference>
<dbReference type="InterPro" id="IPR049874">
    <property type="entry name" value="ROK_cs"/>
</dbReference>
<name>F2NPM4_MARHT</name>
<protein>
    <submittedName>
        <fullName evidence="1">N-acylmannosamine kinase</fullName>
        <ecNumber evidence="1">2.7.1.60</ecNumber>
    </submittedName>
</protein>
<evidence type="ECO:0000313" key="2">
    <source>
        <dbReference type="Proteomes" id="UP000007030"/>
    </source>
</evidence>
<dbReference type="HOGENOM" id="CLU_036604_0_4_0"/>
<dbReference type="STRING" id="869210.Marky_1792"/>
<dbReference type="PANTHER" id="PTHR18964">
    <property type="entry name" value="ROK (REPRESSOR, ORF, KINASE) FAMILY"/>
    <property type="match status" value="1"/>
</dbReference>
<dbReference type="GO" id="GO:0009384">
    <property type="term" value="F:N-acylmannosamine kinase activity"/>
    <property type="evidence" value="ECO:0007669"/>
    <property type="project" value="UniProtKB-EC"/>
</dbReference>
<organism evidence="1 2">
    <name type="scientific">Marinithermus hydrothermalis (strain DSM 14884 / JCM 11576 / T1)</name>
    <dbReference type="NCBI Taxonomy" id="869210"/>
    <lineage>
        <taxon>Bacteria</taxon>
        <taxon>Thermotogati</taxon>
        <taxon>Deinococcota</taxon>
        <taxon>Deinococci</taxon>
        <taxon>Thermales</taxon>
        <taxon>Thermaceae</taxon>
        <taxon>Marinithermus</taxon>
    </lineage>
</organism>
<dbReference type="InterPro" id="IPR000600">
    <property type="entry name" value="ROK"/>
</dbReference>
<dbReference type="Gene3D" id="3.30.420.40">
    <property type="match status" value="2"/>
</dbReference>
<dbReference type="AlphaFoldDB" id="F2NPM4"/>
<reference evidence="1 2" key="1">
    <citation type="journal article" date="2012" name="Stand. Genomic Sci.">
        <title>Complete genome sequence of the aerobic, heterotroph Marinithermus hydrothermalis type strain (T1(T)) from a deep-sea hydrothermal vent chimney.</title>
        <authorList>
            <person name="Copeland A."/>
            <person name="Gu W."/>
            <person name="Yasawong M."/>
            <person name="Lapidus A."/>
            <person name="Lucas S."/>
            <person name="Deshpande S."/>
            <person name="Pagani I."/>
            <person name="Tapia R."/>
            <person name="Cheng J.F."/>
            <person name="Goodwin L.A."/>
            <person name="Pitluck S."/>
            <person name="Liolios K."/>
            <person name="Ivanova N."/>
            <person name="Mavromatis K."/>
            <person name="Mikhailova N."/>
            <person name="Pati A."/>
            <person name="Chen A."/>
            <person name="Palaniappan K."/>
            <person name="Land M."/>
            <person name="Pan C."/>
            <person name="Brambilla E.M."/>
            <person name="Rohde M."/>
            <person name="Tindall B.J."/>
            <person name="Sikorski J."/>
            <person name="Goker M."/>
            <person name="Detter J.C."/>
            <person name="Bristow J."/>
            <person name="Eisen J.A."/>
            <person name="Markowitz V."/>
            <person name="Hugenholtz P."/>
            <person name="Kyrpides N.C."/>
            <person name="Klenk H.P."/>
            <person name="Woyke T."/>
        </authorList>
    </citation>
    <scope>NUCLEOTIDE SEQUENCE [LARGE SCALE GENOMIC DNA]</scope>
    <source>
        <strain evidence="2">DSM 14884 / JCM 11576 / T1</strain>
    </source>
</reference>
<dbReference type="SUPFAM" id="SSF53067">
    <property type="entry name" value="Actin-like ATPase domain"/>
    <property type="match status" value="1"/>
</dbReference>
<proteinExistence type="predicted"/>
<dbReference type="Proteomes" id="UP000007030">
    <property type="component" value="Chromosome"/>
</dbReference>
<dbReference type="eggNOG" id="COG1940">
    <property type="taxonomic scope" value="Bacteria"/>
</dbReference>
<dbReference type="CDD" id="cd24065">
    <property type="entry name" value="ASKHA_NBD_ROK_TtHK-like"/>
    <property type="match status" value="1"/>
</dbReference>
<dbReference type="PROSITE" id="PS01125">
    <property type="entry name" value="ROK"/>
    <property type="match status" value="1"/>
</dbReference>
<evidence type="ECO:0000313" key="1">
    <source>
        <dbReference type="EMBL" id="AEB12525.1"/>
    </source>
</evidence>